<accession>A0A507B3Z2</accession>
<reference evidence="2 3" key="1">
    <citation type="submission" date="2019-06" db="EMBL/GenBank/DDBJ databases">
        <title>Draft genome sequence of the filamentous fungus Phialemoniopsis curvata isolated from diesel fuel.</title>
        <authorList>
            <person name="Varaljay V.A."/>
            <person name="Lyon W.J."/>
            <person name="Crouch A.L."/>
            <person name="Drake C.E."/>
            <person name="Hollomon J.M."/>
            <person name="Nadeau L.J."/>
            <person name="Nunn H.S."/>
            <person name="Stevenson B.S."/>
            <person name="Bojanowski C.L."/>
            <person name="Crookes-Goodson W.J."/>
        </authorList>
    </citation>
    <scope>NUCLEOTIDE SEQUENCE [LARGE SCALE GENOMIC DNA]</scope>
    <source>
        <strain evidence="2 3">D216</strain>
    </source>
</reference>
<evidence type="ECO:0000256" key="1">
    <source>
        <dbReference type="SAM" id="Phobius"/>
    </source>
</evidence>
<dbReference type="Proteomes" id="UP000319257">
    <property type="component" value="Unassembled WGS sequence"/>
</dbReference>
<keyword evidence="1" id="KW-0472">Membrane</keyword>
<sequence>MASINEKTAFTVAHEEQEQLPVPVMAGGTGHAATSKSGMIVWGLKALLTVCCLGLGITLLCQLAASEASFADLANKFYSLEKMVDPNGTLTHTNLARDLGLAADGTSSTSCLSEITLTPGFTTQTALPVQGTQDAVLTSYETIYTQTTVTLTSAIGDATPAIDGYTSTTTITEPSSTMTVTIASAESGADCSAGVPSTVTIYVTGTPELATPYETTSTATGLPDSISHVLTTVYTTLTSTMGDAETVITSQIVQTETEIVTIGLYSSSSSSSSDFYETWSVDGASASAELSSSALTTTTTTAPVVAPFLTTTINGSTYANITSGGGSGYLSLVTATYTSTVLGSHNASFVPATATLAPFSGGEKLACPLGKFMTGGLGGIVVVAVLMTAFA</sequence>
<organism evidence="2 3">
    <name type="scientific">Thyridium curvatum</name>
    <dbReference type="NCBI Taxonomy" id="1093900"/>
    <lineage>
        <taxon>Eukaryota</taxon>
        <taxon>Fungi</taxon>
        <taxon>Dikarya</taxon>
        <taxon>Ascomycota</taxon>
        <taxon>Pezizomycotina</taxon>
        <taxon>Sordariomycetes</taxon>
        <taxon>Sordariomycetidae</taxon>
        <taxon>Thyridiales</taxon>
        <taxon>Thyridiaceae</taxon>
        <taxon>Thyridium</taxon>
    </lineage>
</organism>
<name>A0A507B3Z2_9PEZI</name>
<proteinExistence type="predicted"/>
<dbReference type="InParanoid" id="A0A507B3Z2"/>
<comment type="caution">
    <text evidence="2">The sequence shown here is derived from an EMBL/GenBank/DDBJ whole genome shotgun (WGS) entry which is preliminary data.</text>
</comment>
<gene>
    <name evidence="2" type="ORF">E0L32_005730</name>
</gene>
<dbReference type="GeneID" id="41973177"/>
<keyword evidence="3" id="KW-1185">Reference proteome</keyword>
<evidence type="ECO:0000313" key="3">
    <source>
        <dbReference type="Proteomes" id="UP000319257"/>
    </source>
</evidence>
<feature type="transmembrane region" description="Helical" evidence="1">
    <location>
        <begin position="46"/>
        <end position="65"/>
    </location>
</feature>
<keyword evidence="1" id="KW-1133">Transmembrane helix</keyword>
<evidence type="ECO:0000313" key="2">
    <source>
        <dbReference type="EMBL" id="TPX13786.1"/>
    </source>
</evidence>
<dbReference type="RefSeq" id="XP_030995497.1">
    <property type="nucleotide sequence ID" value="XM_031140284.1"/>
</dbReference>
<protein>
    <submittedName>
        <fullName evidence="2">Uncharacterized protein</fullName>
    </submittedName>
</protein>
<dbReference type="AlphaFoldDB" id="A0A507B3Z2"/>
<dbReference type="EMBL" id="SKBQ01000031">
    <property type="protein sequence ID" value="TPX13786.1"/>
    <property type="molecule type" value="Genomic_DNA"/>
</dbReference>
<keyword evidence="1" id="KW-0812">Transmembrane</keyword>